<keyword evidence="2" id="KW-0282">Flagellum</keyword>
<comment type="caution">
    <text evidence="2">The sequence shown here is derived from an EMBL/GenBank/DDBJ whole genome shotgun (WGS) entry which is preliminary data.</text>
</comment>
<accession>A0ABX2CPX6</accession>
<evidence type="ECO:0000313" key="2">
    <source>
        <dbReference type="EMBL" id="NPU69367.1"/>
    </source>
</evidence>
<reference evidence="2" key="1">
    <citation type="submission" date="2020-05" db="EMBL/GenBank/DDBJ databases">
        <title>Nod-independent and nitrogen-fixing Bradyrhizobium aeschynomene sp. nov. isolated from nodules of Aeschynomene indica.</title>
        <authorList>
            <person name="Zhang Z."/>
        </authorList>
    </citation>
    <scope>NUCLEOTIDE SEQUENCE</scope>
    <source>
        <strain evidence="2">83012</strain>
    </source>
</reference>
<keyword evidence="2" id="KW-0966">Cell projection</keyword>
<protein>
    <submittedName>
        <fullName evidence="2">Flagellar assembly peptidoglycan hydrolase FlgJ</fullName>
    </submittedName>
</protein>
<keyword evidence="2" id="KW-0969">Cilium</keyword>
<dbReference type="RefSeq" id="WP_172114417.1">
    <property type="nucleotide sequence ID" value="NZ_JABFDM010000005.1"/>
</dbReference>
<dbReference type="EMBL" id="JABFDN010000016">
    <property type="protein sequence ID" value="NPU69367.1"/>
    <property type="molecule type" value="Genomic_DNA"/>
</dbReference>
<gene>
    <name evidence="2" type="primary">flgJ</name>
    <name evidence="2" type="ORF">HL667_30490</name>
</gene>
<name>A0ABX2CPX6_9BRAD</name>
<dbReference type="Pfam" id="PF10135">
    <property type="entry name" value="Rod-binding"/>
    <property type="match status" value="1"/>
</dbReference>
<dbReference type="GO" id="GO:0016787">
    <property type="term" value="F:hydrolase activity"/>
    <property type="evidence" value="ECO:0007669"/>
    <property type="project" value="UniProtKB-KW"/>
</dbReference>
<sequence>MATSFVDSYAGRVPLSTPHATAAAAPRTDLDLAEALTKVSPKAQAKAKATATDFEAMFLNSMFSQMTNGVKGDGPFGNTPGTGVWRSMLTEEYSKNFAKAGGVGISTDVFRTLILQQAKSSTASSSAGNGKA</sequence>
<evidence type="ECO:0000259" key="1">
    <source>
        <dbReference type="Pfam" id="PF10135"/>
    </source>
</evidence>
<evidence type="ECO:0000313" key="3">
    <source>
        <dbReference type="Proteomes" id="UP000886476"/>
    </source>
</evidence>
<keyword evidence="2" id="KW-0378">Hydrolase</keyword>
<proteinExistence type="predicted"/>
<dbReference type="Proteomes" id="UP000886476">
    <property type="component" value="Unassembled WGS sequence"/>
</dbReference>
<organism evidence="2 3">
    <name type="scientific">Bradyrhizobium aeschynomenes</name>
    <dbReference type="NCBI Taxonomy" id="2734909"/>
    <lineage>
        <taxon>Bacteria</taxon>
        <taxon>Pseudomonadati</taxon>
        <taxon>Pseudomonadota</taxon>
        <taxon>Alphaproteobacteria</taxon>
        <taxon>Hyphomicrobiales</taxon>
        <taxon>Nitrobacteraceae</taxon>
        <taxon>Bradyrhizobium</taxon>
    </lineage>
</organism>
<feature type="domain" description="Flagellar protein FlgJ N-terminal" evidence="1">
    <location>
        <begin position="62"/>
        <end position="106"/>
    </location>
</feature>
<dbReference type="InterPro" id="IPR019301">
    <property type="entry name" value="Flagellar_prot_FlgJ_N"/>
</dbReference>
<dbReference type="NCBIfam" id="NF009431">
    <property type="entry name" value="PRK12790.1"/>
    <property type="match status" value="1"/>
</dbReference>
<keyword evidence="3" id="KW-1185">Reference proteome</keyword>